<dbReference type="GO" id="GO:0000160">
    <property type="term" value="P:phosphorelay signal transduction system"/>
    <property type="evidence" value="ECO:0007669"/>
    <property type="project" value="UniProtKB-KW"/>
</dbReference>
<reference evidence="8 9" key="1">
    <citation type="submission" date="2019-05" db="EMBL/GenBank/DDBJ databases">
        <authorList>
            <consortium name="Science for Life Laboratories"/>
        </authorList>
    </citation>
    <scope>NUCLEOTIDE SEQUENCE [LARGE SCALE GENOMIC DNA]</scope>
    <source>
        <strain evidence="8">Soil9</strain>
    </source>
</reference>
<keyword evidence="2" id="KW-0902">Two-component regulatory system</keyword>
<name>A0A6P2CUS9_9BACT</name>
<dbReference type="Proteomes" id="UP000464178">
    <property type="component" value="Chromosome"/>
</dbReference>
<protein>
    <recommendedName>
        <fullName evidence="7">Response regulatory domain-containing protein</fullName>
    </recommendedName>
</protein>
<dbReference type="PANTHER" id="PTHR44591:SF14">
    <property type="entry name" value="PROTEIN PILG"/>
    <property type="match status" value="1"/>
</dbReference>
<evidence type="ECO:0000256" key="5">
    <source>
        <dbReference type="ARBA" id="ARBA00023163"/>
    </source>
</evidence>
<dbReference type="PANTHER" id="PTHR44591">
    <property type="entry name" value="STRESS RESPONSE REGULATOR PROTEIN 1"/>
    <property type="match status" value="1"/>
</dbReference>
<keyword evidence="4" id="KW-0238">DNA-binding</keyword>
<evidence type="ECO:0000256" key="2">
    <source>
        <dbReference type="ARBA" id="ARBA00023012"/>
    </source>
</evidence>
<dbReference type="GO" id="GO:0003677">
    <property type="term" value="F:DNA binding"/>
    <property type="evidence" value="ECO:0007669"/>
    <property type="project" value="UniProtKB-KW"/>
</dbReference>
<dbReference type="Pfam" id="PF00072">
    <property type="entry name" value="Response_reg"/>
    <property type="match status" value="1"/>
</dbReference>
<feature type="modified residue" description="4-aspartylphosphate" evidence="6">
    <location>
        <position position="55"/>
    </location>
</feature>
<keyword evidence="1 6" id="KW-0597">Phosphoprotein</keyword>
<sequence length="136" mass="15509">MADQKLILVVDDDRELVDAMRAVLERQGYKVIQAHDGHQGKQAIYNARPDLVILDMMMPRMGGYPVLEHFKDKGDAPPIIMVTANEGSRHKVYAEYLGVIDYIRKPFAMERLLETVNKALNSGKPKEEKKEEKKAE</sequence>
<evidence type="ECO:0000256" key="4">
    <source>
        <dbReference type="ARBA" id="ARBA00023125"/>
    </source>
</evidence>
<dbReference type="SUPFAM" id="SSF52172">
    <property type="entry name" value="CheY-like"/>
    <property type="match status" value="1"/>
</dbReference>
<evidence type="ECO:0000313" key="8">
    <source>
        <dbReference type="EMBL" id="VTR90862.1"/>
    </source>
</evidence>
<feature type="domain" description="Response regulatory" evidence="7">
    <location>
        <begin position="6"/>
        <end position="120"/>
    </location>
</feature>
<dbReference type="AlphaFoldDB" id="A0A6P2CUS9"/>
<dbReference type="Gene3D" id="3.40.50.2300">
    <property type="match status" value="1"/>
</dbReference>
<evidence type="ECO:0000259" key="7">
    <source>
        <dbReference type="PROSITE" id="PS50110"/>
    </source>
</evidence>
<evidence type="ECO:0000313" key="9">
    <source>
        <dbReference type="Proteomes" id="UP000464178"/>
    </source>
</evidence>
<dbReference type="PROSITE" id="PS50110">
    <property type="entry name" value="RESPONSE_REGULATORY"/>
    <property type="match status" value="1"/>
</dbReference>
<dbReference type="EMBL" id="LR593886">
    <property type="protein sequence ID" value="VTR90862.1"/>
    <property type="molecule type" value="Genomic_DNA"/>
</dbReference>
<dbReference type="SMART" id="SM00448">
    <property type="entry name" value="REC"/>
    <property type="match status" value="1"/>
</dbReference>
<proteinExistence type="predicted"/>
<keyword evidence="5" id="KW-0804">Transcription</keyword>
<evidence type="ECO:0000256" key="3">
    <source>
        <dbReference type="ARBA" id="ARBA00023015"/>
    </source>
</evidence>
<dbReference type="FunFam" id="3.40.50.2300:FF:000001">
    <property type="entry name" value="DNA-binding response regulator PhoB"/>
    <property type="match status" value="1"/>
</dbReference>
<keyword evidence="9" id="KW-1185">Reference proteome</keyword>
<evidence type="ECO:0000256" key="1">
    <source>
        <dbReference type="ARBA" id="ARBA00022553"/>
    </source>
</evidence>
<organism evidence="8 9">
    <name type="scientific">Gemmata massiliana</name>
    <dbReference type="NCBI Taxonomy" id="1210884"/>
    <lineage>
        <taxon>Bacteria</taxon>
        <taxon>Pseudomonadati</taxon>
        <taxon>Planctomycetota</taxon>
        <taxon>Planctomycetia</taxon>
        <taxon>Gemmatales</taxon>
        <taxon>Gemmataceae</taxon>
        <taxon>Gemmata</taxon>
    </lineage>
</organism>
<dbReference type="RefSeq" id="WP_052549501.1">
    <property type="nucleotide sequence ID" value="NZ_LR593886.1"/>
</dbReference>
<dbReference type="InterPro" id="IPR050595">
    <property type="entry name" value="Bact_response_regulator"/>
</dbReference>
<keyword evidence="3" id="KW-0805">Transcription regulation</keyword>
<dbReference type="KEGG" id="gms:SOIL9_68520"/>
<gene>
    <name evidence="8" type="ORF">SOIL9_68520</name>
</gene>
<dbReference type="CDD" id="cd17574">
    <property type="entry name" value="REC_OmpR"/>
    <property type="match status" value="1"/>
</dbReference>
<evidence type="ECO:0000256" key="6">
    <source>
        <dbReference type="PROSITE-ProRule" id="PRU00169"/>
    </source>
</evidence>
<accession>A0A6P2CUS9</accession>
<dbReference type="InterPro" id="IPR011006">
    <property type="entry name" value="CheY-like_superfamily"/>
</dbReference>
<dbReference type="InterPro" id="IPR001789">
    <property type="entry name" value="Sig_transdc_resp-reg_receiver"/>
</dbReference>